<comment type="caution">
    <text evidence="3">The sequence shown here is derived from an EMBL/GenBank/DDBJ whole genome shotgun (WGS) entry which is preliminary data.</text>
</comment>
<keyword evidence="2" id="KW-0472">Membrane</keyword>
<evidence type="ECO:0000313" key="4">
    <source>
        <dbReference type="Proteomes" id="UP000717696"/>
    </source>
</evidence>
<gene>
    <name evidence="3" type="ORF">B0J13DRAFT_256491</name>
</gene>
<keyword evidence="2" id="KW-0812">Transmembrane</keyword>
<feature type="transmembrane region" description="Helical" evidence="2">
    <location>
        <begin position="53"/>
        <end position="74"/>
    </location>
</feature>
<feature type="compositionally biased region" description="Low complexity" evidence="1">
    <location>
        <begin position="119"/>
        <end position="236"/>
    </location>
</feature>
<dbReference type="Proteomes" id="UP000717696">
    <property type="component" value="Unassembled WGS sequence"/>
</dbReference>
<feature type="compositionally biased region" description="Polar residues" evidence="1">
    <location>
        <begin position="32"/>
        <end position="45"/>
    </location>
</feature>
<evidence type="ECO:0000256" key="1">
    <source>
        <dbReference type="SAM" id="MobiDB-lite"/>
    </source>
</evidence>
<evidence type="ECO:0000256" key="2">
    <source>
        <dbReference type="SAM" id="Phobius"/>
    </source>
</evidence>
<sequence length="330" mass="34526">MASSDVKHDYNMEAGLLSTPREERIMEKETQSQDSEFAHTSQMSRNTSCTRRGLIALAVVSLVGVGLVSIGGGVCPNHLRHATAEDIRVKDAIHSHKPNLSDTMAQLARRQENNTPGASSSTVSEDVTTDSVTDSVTEPTTTAIVTETASTESTSSAVVTEPTTTSAESSQPSSSTNQVSSTETQETTTQQRSTSSQEVISSTEQSSSAETTTTADQTSTTVEETTTASQSSSQRESTTDSDEVSSTATESAKKTITTGTRTTSSAVPKTFTSTLENGGITTLTSTSWVAVVPSSESTGEPNLQNAAPQSSAPGFLYAIAGMMFGGMFLL</sequence>
<feature type="region of interest" description="Disordered" evidence="1">
    <location>
        <begin position="26"/>
        <end position="45"/>
    </location>
</feature>
<feature type="region of interest" description="Disordered" evidence="1">
    <location>
        <begin position="109"/>
        <end position="265"/>
    </location>
</feature>
<protein>
    <submittedName>
        <fullName evidence="3">Uncharacterized protein</fullName>
    </submittedName>
</protein>
<organism evidence="3 4">
    <name type="scientific">Dactylonectria estremocensis</name>
    <dbReference type="NCBI Taxonomy" id="1079267"/>
    <lineage>
        <taxon>Eukaryota</taxon>
        <taxon>Fungi</taxon>
        <taxon>Dikarya</taxon>
        <taxon>Ascomycota</taxon>
        <taxon>Pezizomycotina</taxon>
        <taxon>Sordariomycetes</taxon>
        <taxon>Hypocreomycetidae</taxon>
        <taxon>Hypocreales</taxon>
        <taxon>Nectriaceae</taxon>
        <taxon>Dactylonectria</taxon>
    </lineage>
</organism>
<reference evidence="3" key="1">
    <citation type="journal article" date="2021" name="Nat. Commun.">
        <title>Genetic determinants of endophytism in the Arabidopsis root mycobiome.</title>
        <authorList>
            <person name="Mesny F."/>
            <person name="Miyauchi S."/>
            <person name="Thiergart T."/>
            <person name="Pickel B."/>
            <person name="Atanasova L."/>
            <person name="Karlsson M."/>
            <person name="Huettel B."/>
            <person name="Barry K.W."/>
            <person name="Haridas S."/>
            <person name="Chen C."/>
            <person name="Bauer D."/>
            <person name="Andreopoulos W."/>
            <person name="Pangilinan J."/>
            <person name="LaButti K."/>
            <person name="Riley R."/>
            <person name="Lipzen A."/>
            <person name="Clum A."/>
            <person name="Drula E."/>
            <person name="Henrissat B."/>
            <person name="Kohler A."/>
            <person name="Grigoriev I.V."/>
            <person name="Martin F.M."/>
            <person name="Hacquard S."/>
        </authorList>
    </citation>
    <scope>NUCLEOTIDE SEQUENCE</scope>
    <source>
        <strain evidence="3">MPI-CAGE-AT-0021</strain>
    </source>
</reference>
<dbReference type="EMBL" id="JAGMUU010000005">
    <property type="protein sequence ID" value="KAH7152159.1"/>
    <property type="molecule type" value="Genomic_DNA"/>
</dbReference>
<evidence type="ECO:0000313" key="3">
    <source>
        <dbReference type="EMBL" id="KAH7152159.1"/>
    </source>
</evidence>
<accession>A0A9P9JB33</accession>
<keyword evidence="2" id="KW-1133">Transmembrane helix</keyword>
<proteinExistence type="predicted"/>
<name>A0A9P9JB33_9HYPO</name>
<feature type="compositionally biased region" description="Low complexity" evidence="1">
    <location>
        <begin position="244"/>
        <end position="263"/>
    </location>
</feature>
<dbReference type="OrthoDB" id="5427732at2759"/>
<keyword evidence="4" id="KW-1185">Reference proteome</keyword>
<dbReference type="AlphaFoldDB" id="A0A9P9JB33"/>